<evidence type="ECO:0000313" key="2">
    <source>
        <dbReference type="EMBL" id="KAJ1161515.1"/>
    </source>
</evidence>
<organism evidence="2 3">
    <name type="scientific">Pleurodeles waltl</name>
    <name type="common">Iberian ribbed newt</name>
    <dbReference type="NCBI Taxonomy" id="8319"/>
    <lineage>
        <taxon>Eukaryota</taxon>
        <taxon>Metazoa</taxon>
        <taxon>Chordata</taxon>
        <taxon>Craniata</taxon>
        <taxon>Vertebrata</taxon>
        <taxon>Euteleostomi</taxon>
        <taxon>Amphibia</taxon>
        <taxon>Batrachia</taxon>
        <taxon>Caudata</taxon>
        <taxon>Salamandroidea</taxon>
        <taxon>Salamandridae</taxon>
        <taxon>Pleurodelinae</taxon>
        <taxon>Pleurodeles</taxon>
    </lineage>
</organism>
<dbReference type="EMBL" id="JANPWB010000008">
    <property type="protein sequence ID" value="KAJ1161515.1"/>
    <property type="molecule type" value="Genomic_DNA"/>
</dbReference>
<proteinExistence type="predicted"/>
<reference evidence="2" key="1">
    <citation type="journal article" date="2022" name="bioRxiv">
        <title>Sequencing and chromosome-scale assembly of the giantPleurodeles waltlgenome.</title>
        <authorList>
            <person name="Brown T."/>
            <person name="Elewa A."/>
            <person name="Iarovenko S."/>
            <person name="Subramanian E."/>
            <person name="Araus A.J."/>
            <person name="Petzold A."/>
            <person name="Susuki M."/>
            <person name="Suzuki K.-i.T."/>
            <person name="Hayashi T."/>
            <person name="Toyoda A."/>
            <person name="Oliveira C."/>
            <person name="Osipova E."/>
            <person name="Leigh N.D."/>
            <person name="Simon A."/>
            <person name="Yun M.H."/>
        </authorList>
    </citation>
    <scope>NUCLEOTIDE SEQUENCE</scope>
    <source>
        <strain evidence="2">20211129_DDA</strain>
        <tissue evidence="2">Liver</tissue>
    </source>
</reference>
<dbReference type="AlphaFoldDB" id="A0AAV7SCG1"/>
<protein>
    <submittedName>
        <fullName evidence="2">Uncharacterized protein</fullName>
    </submittedName>
</protein>
<feature type="region of interest" description="Disordered" evidence="1">
    <location>
        <begin position="1"/>
        <end position="36"/>
    </location>
</feature>
<evidence type="ECO:0000313" key="3">
    <source>
        <dbReference type="Proteomes" id="UP001066276"/>
    </source>
</evidence>
<feature type="region of interest" description="Disordered" evidence="1">
    <location>
        <begin position="72"/>
        <end position="117"/>
    </location>
</feature>
<accession>A0AAV7SCG1</accession>
<feature type="compositionally biased region" description="Polar residues" evidence="1">
    <location>
        <begin position="7"/>
        <end position="19"/>
    </location>
</feature>
<keyword evidence="3" id="KW-1185">Reference proteome</keyword>
<name>A0AAV7SCG1_PLEWA</name>
<gene>
    <name evidence="2" type="ORF">NDU88_002000</name>
</gene>
<evidence type="ECO:0000256" key="1">
    <source>
        <dbReference type="SAM" id="MobiDB-lite"/>
    </source>
</evidence>
<sequence length="117" mass="12926">MPVDWSRTPQPGRSTNSVREPQYHPQLPRQRIPGAQFRSGCEEFTVRARSRGPGATAVRRAAPCRAPQQAWLRWNSSGPDDGLHPLPPPRHVLQDGGLPVLRLPPVSRGPLQLSAEC</sequence>
<comment type="caution">
    <text evidence="2">The sequence shown here is derived from an EMBL/GenBank/DDBJ whole genome shotgun (WGS) entry which is preliminary data.</text>
</comment>
<dbReference type="Proteomes" id="UP001066276">
    <property type="component" value="Chromosome 4_2"/>
</dbReference>